<dbReference type="InterPro" id="IPR001507">
    <property type="entry name" value="ZP_dom"/>
</dbReference>
<dbReference type="PANTHER" id="PTHR22907:SF54">
    <property type="entry name" value="GH04558P"/>
    <property type="match status" value="1"/>
</dbReference>
<proteinExistence type="predicted"/>
<dbReference type="InterPro" id="IPR051962">
    <property type="entry name" value="Cuticlin"/>
</dbReference>
<accession>A0A915DSF7</accession>
<evidence type="ECO:0000313" key="4">
    <source>
        <dbReference type="WBParaSite" id="jg2266"/>
    </source>
</evidence>
<dbReference type="PROSITE" id="PS51034">
    <property type="entry name" value="ZP_2"/>
    <property type="match status" value="1"/>
</dbReference>
<evidence type="ECO:0000259" key="2">
    <source>
        <dbReference type="PROSITE" id="PS51034"/>
    </source>
</evidence>
<dbReference type="AlphaFoldDB" id="A0A915DSF7"/>
<sequence length="93" mass="10729">MLYHNWECDYKGSRSQMYCMMVHNCTISTSKRSTRSVRVEQNARFKEPNRDLVQIIDEFGCSLYPQILPHVHYNGDLQGGLGANAFSLDIDKV</sequence>
<evidence type="ECO:0000313" key="3">
    <source>
        <dbReference type="Proteomes" id="UP000887574"/>
    </source>
</evidence>
<dbReference type="PANTHER" id="PTHR22907">
    <property type="entry name" value="GH04558P"/>
    <property type="match status" value="1"/>
</dbReference>
<name>A0A915DSF7_9BILA</name>
<keyword evidence="1" id="KW-0732">Signal</keyword>
<dbReference type="Proteomes" id="UP000887574">
    <property type="component" value="Unplaced"/>
</dbReference>
<protein>
    <submittedName>
        <fullName evidence="4">ZP domain-containing protein</fullName>
    </submittedName>
</protein>
<organism evidence="3 4">
    <name type="scientific">Ditylenchus dipsaci</name>
    <dbReference type="NCBI Taxonomy" id="166011"/>
    <lineage>
        <taxon>Eukaryota</taxon>
        <taxon>Metazoa</taxon>
        <taxon>Ecdysozoa</taxon>
        <taxon>Nematoda</taxon>
        <taxon>Chromadorea</taxon>
        <taxon>Rhabditida</taxon>
        <taxon>Tylenchina</taxon>
        <taxon>Tylenchomorpha</taxon>
        <taxon>Sphaerularioidea</taxon>
        <taxon>Anguinidae</taxon>
        <taxon>Anguininae</taxon>
        <taxon>Ditylenchus</taxon>
    </lineage>
</organism>
<reference evidence="4" key="1">
    <citation type="submission" date="2022-11" db="UniProtKB">
        <authorList>
            <consortium name="WormBaseParasite"/>
        </authorList>
    </citation>
    <scope>IDENTIFICATION</scope>
</reference>
<evidence type="ECO:0000256" key="1">
    <source>
        <dbReference type="ARBA" id="ARBA00022729"/>
    </source>
</evidence>
<dbReference type="WBParaSite" id="jg2266">
    <property type="protein sequence ID" value="jg2266"/>
    <property type="gene ID" value="jg2266"/>
</dbReference>
<keyword evidence="3" id="KW-1185">Reference proteome</keyword>
<feature type="domain" description="ZP" evidence="2">
    <location>
        <begin position="1"/>
        <end position="93"/>
    </location>
</feature>